<organism evidence="2 3">
    <name type="scientific">Candidatus Aquicultor primus</name>
    <dbReference type="NCBI Taxonomy" id="1797195"/>
    <lineage>
        <taxon>Bacteria</taxon>
        <taxon>Bacillati</taxon>
        <taxon>Actinomycetota</taxon>
        <taxon>Candidatus Aquicultoria</taxon>
        <taxon>Candidatus Aquicultorales</taxon>
        <taxon>Candidatus Aquicultoraceae</taxon>
        <taxon>Candidatus Aquicultor</taxon>
    </lineage>
</organism>
<evidence type="ECO:0000313" key="2">
    <source>
        <dbReference type="EMBL" id="OFW32785.1"/>
    </source>
</evidence>
<dbReference type="InterPro" id="IPR001853">
    <property type="entry name" value="DSBA-like_thioredoxin_dom"/>
</dbReference>
<dbReference type="GO" id="GO:0016491">
    <property type="term" value="F:oxidoreductase activity"/>
    <property type="evidence" value="ECO:0007669"/>
    <property type="project" value="InterPro"/>
</dbReference>
<dbReference type="SUPFAM" id="SSF52833">
    <property type="entry name" value="Thioredoxin-like"/>
    <property type="match status" value="1"/>
</dbReference>
<evidence type="ECO:0000259" key="1">
    <source>
        <dbReference type="Pfam" id="PF01323"/>
    </source>
</evidence>
<dbReference type="Gene3D" id="3.40.30.10">
    <property type="entry name" value="Glutaredoxin"/>
    <property type="match status" value="1"/>
</dbReference>
<dbReference type="PANTHER" id="PTHR13887:SF41">
    <property type="entry name" value="THIOREDOXIN SUPERFAMILY PROTEIN"/>
    <property type="match status" value="1"/>
</dbReference>
<protein>
    <recommendedName>
        <fullName evidence="1">DSBA-like thioredoxin domain-containing protein</fullName>
    </recommendedName>
</protein>
<dbReference type="EMBL" id="MELI01000085">
    <property type="protein sequence ID" value="OFW32785.1"/>
    <property type="molecule type" value="Genomic_DNA"/>
</dbReference>
<dbReference type="PANTHER" id="PTHR13887">
    <property type="entry name" value="GLUTATHIONE S-TRANSFERASE KAPPA"/>
    <property type="match status" value="1"/>
</dbReference>
<dbReference type="CDD" id="cd03024">
    <property type="entry name" value="DsbA_FrnE"/>
    <property type="match status" value="1"/>
</dbReference>
<accession>A0A1F2UP21</accession>
<proteinExistence type="predicted"/>
<sequence length="175" mass="19767">MLRSYELTPDAPVETDKDMYESVAEKYDVSYEEAKALGDSVFRRAASVGLVYDIDHASPTNSFDAQRLVHLAVKHDRGSEMIERLYAAHFTEAINIGKPENLKRLAAEVGLDEKEVETMLEGETYAEDVHTDEAEARNRGVTGVPFFTFNRKYDVFGSQPSESFLEILKKAWADH</sequence>
<evidence type="ECO:0000313" key="3">
    <source>
        <dbReference type="Proteomes" id="UP000178086"/>
    </source>
</evidence>
<name>A0A1F2UP21_9ACTN</name>
<feature type="domain" description="DSBA-like thioredoxin" evidence="1">
    <location>
        <begin position="3"/>
        <end position="168"/>
    </location>
</feature>
<comment type="caution">
    <text evidence="2">The sequence shown here is derived from an EMBL/GenBank/DDBJ whole genome shotgun (WGS) entry which is preliminary data.</text>
</comment>
<gene>
    <name evidence="2" type="ORF">A2074_04660</name>
</gene>
<dbReference type="Proteomes" id="UP000178086">
    <property type="component" value="Unassembled WGS sequence"/>
</dbReference>
<dbReference type="InterPro" id="IPR036249">
    <property type="entry name" value="Thioredoxin-like_sf"/>
</dbReference>
<dbReference type="AlphaFoldDB" id="A0A1F2UP21"/>
<dbReference type="Pfam" id="PF01323">
    <property type="entry name" value="DSBA"/>
    <property type="match status" value="1"/>
</dbReference>
<reference evidence="2 3" key="1">
    <citation type="journal article" date="2016" name="Nat. Commun.">
        <title>Thousands of microbial genomes shed light on interconnected biogeochemical processes in an aquifer system.</title>
        <authorList>
            <person name="Anantharaman K."/>
            <person name="Brown C.T."/>
            <person name="Hug L.A."/>
            <person name="Sharon I."/>
            <person name="Castelle C.J."/>
            <person name="Probst A.J."/>
            <person name="Thomas B.C."/>
            <person name="Singh A."/>
            <person name="Wilkins M.J."/>
            <person name="Karaoz U."/>
            <person name="Brodie E.L."/>
            <person name="Williams K.H."/>
            <person name="Hubbard S.S."/>
            <person name="Banfield J.F."/>
        </authorList>
    </citation>
    <scope>NUCLEOTIDE SEQUENCE [LARGE SCALE GENOMIC DNA]</scope>
</reference>